<evidence type="ECO:0000313" key="1">
    <source>
        <dbReference type="EMBL" id="TWT92647.1"/>
    </source>
</evidence>
<protein>
    <recommendedName>
        <fullName evidence="3">Sulfatase</fullName>
    </recommendedName>
</protein>
<gene>
    <name evidence="1" type="ORF">Pla100_46670</name>
</gene>
<evidence type="ECO:0008006" key="3">
    <source>
        <dbReference type="Google" id="ProtNLM"/>
    </source>
</evidence>
<evidence type="ECO:0000313" key="2">
    <source>
        <dbReference type="Proteomes" id="UP000316213"/>
    </source>
</evidence>
<dbReference type="AlphaFoldDB" id="A0A5C6A012"/>
<dbReference type="Pfam" id="PF07394">
    <property type="entry name" value="DUF1501"/>
    <property type="match status" value="1"/>
</dbReference>
<organism evidence="1 2">
    <name type="scientific">Neorhodopirellula pilleata</name>
    <dbReference type="NCBI Taxonomy" id="2714738"/>
    <lineage>
        <taxon>Bacteria</taxon>
        <taxon>Pseudomonadati</taxon>
        <taxon>Planctomycetota</taxon>
        <taxon>Planctomycetia</taxon>
        <taxon>Pirellulales</taxon>
        <taxon>Pirellulaceae</taxon>
        <taxon>Neorhodopirellula</taxon>
    </lineage>
</organism>
<comment type="caution">
    <text evidence="1">The sequence shown here is derived from an EMBL/GenBank/DDBJ whole genome shotgun (WGS) entry which is preliminary data.</text>
</comment>
<dbReference type="InterPro" id="IPR017850">
    <property type="entry name" value="Alkaline_phosphatase_core_sf"/>
</dbReference>
<sequence>MGLQDWLGCRSTGAGSIEPVRARSCILIWLDGGPSHLETFDLKPDAPAEVRGPFQPIRTNVPGILISEYLPETAKVMDKIAIIRSMTSTLGEHNFASHYLLTGYKPTPALVYPGMPAVVSHLDDGSTAMPSNVALDRPNAMAGSGYLGSSGAPFVVSGDPSRSDFRVQDLSPAADLAQHRQARRRRLRDAVDDFVRGQDQARPSNQNASAFDQAYDLIASAEARQAFDLDQEPATIRARYGAYTLGQSCLMARRLVEAGTKFVTVTDRGWDTHEQLFTRLKEGYTGGSVGKIPKLDTAYSALVADLAERGLLDTTLVILMGEFGRTPKLNPSGGRDHWPRAFSVALAGGGIQGGQVIGRSDSHGEQPADRPVTPADLVRTIYNQIGIDGDHELRTSDGRPVQINRDGRLIHELIS</sequence>
<name>A0A5C6A012_9BACT</name>
<dbReference type="PANTHER" id="PTHR43737:SF1">
    <property type="entry name" value="DUF1501 DOMAIN-CONTAINING PROTEIN"/>
    <property type="match status" value="1"/>
</dbReference>
<accession>A0A5C6A012</accession>
<dbReference type="Proteomes" id="UP000316213">
    <property type="component" value="Unassembled WGS sequence"/>
</dbReference>
<dbReference type="PANTHER" id="PTHR43737">
    <property type="entry name" value="BLL7424 PROTEIN"/>
    <property type="match status" value="1"/>
</dbReference>
<dbReference type="EMBL" id="SJPM01000011">
    <property type="protein sequence ID" value="TWT92647.1"/>
    <property type="molecule type" value="Genomic_DNA"/>
</dbReference>
<reference evidence="1 2" key="1">
    <citation type="submission" date="2019-02" db="EMBL/GenBank/DDBJ databases">
        <title>Deep-cultivation of Planctomycetes and their phenomic and genomic characterization uncovers novel biology.</title>
        <authorList>
            <person name="Wiegand S."/>
            <person name="Jogler M."/>
            <person name="Boedeker C."/>
            <person name="Pinto D."/>
            <person name="Vollmers J."/>
            <person name="Rivas-Marin E."/>
            <person name="Kohn T."/>
            <person name="Peeters S.H."/>
            <person name="Heuer A."/>
            <person name="Rast P."/>
            <person name="Oberbeckmann S."/>
            <person name="Bunk B."/>
            <person name="Jeske O."/>
            <person name="Meyerdierks A."/>
            <person name="Storesund J.E."/>
            <person name="Kallscheuer N."/>
            <person name="Luecker S."/>
            <person name="Lage O.M."/>
            <person name="Pohl T."/>
            <person name="Merkel B.J."/>
            <person name="Hornburger P."/>
            <person name="Mueller R.-W."/>
            <person name="Bruemmer F."/>
            <person name="Labrenz M."/>
            <person name="Spormann A.M."/>
            <person name="Op Den Camp H."/>
            <person name="Overmann J."/>
            <person name="Amann R."/>
            <person name="Jetten M.S.M."/>
            <person name="Mascher T."/>
            <person name="Medema M.H."/>
            <person name="Devos D.P."/>
            <person name="Kaster A.-K."/>
            <person name="Ovreas L."/>
            <person name="Rohde M."/>
            <person name="Galperin M.Y."/>
            <person name="Jogler C."/>
        </authorList>
    </citation>
    <scope>NUCLEOTIDE SEQUENCE [LARGE SCALE GENOMIC DNA]</scope>
    <source>
        <strain evidence="1 2">Pla100</strain>
    </source>
</reference>
<dbReference type="InterPro" id="IPR010869">
    <property type="entry name" value="DUF1501"/>
</dbReference>
<dbReference type="SUPFAM" id="SSF53649">
    <property type="entry name" value="Alkaline phosphatase-like"/>
    <property type="match status" value="1"/>
</dbReference>
<keyword evidence="2" id="KW-1185">Reference proteome</keyword>
<proteinExistence type="predicted"/>